<keyword evidence="3" id="KW-1185">Reference proteome</keyword>
<dbReference type="AlphaFoldDB" id="A0A1R2CTV0"/>
<feature type="region of interest" description="Disordered" evidence="1">
    <location>
        <begin position="1"/>
        <end position="34"/>
    </location>
</feature>
<comment type="caution">
    <text evidence="2">The sequence shown here is derived from an EMBL/GenBank/DDBJ whole genome shotgun (WGS) entry which is preliminary data.</text>
</comment>
<feature type="compositionally biased region" description="Polar residues" evidence="1">
    <location>
        <begin position="1"/>
        <end position="23"/>
    </location>
</feature>
<dbReference type="EMBL" id="MPUH01000062">
    <property type="protein sequence ID" value="OMJ92405.1"/>
    <property type="molecule type" value="Genomic_DNA"/>
</dbReference>
<dbReference type="Proteomes" id="UP000187209">
    <property type="component" value="Unassembled WGS sequence"/>
</dbReference>
<proteinExistence type="predicted"/>
<protein>
    <submittedName>
        <fullName evidence="2">Uncharacterized protein</fullName>
    </submittedName>
</protein>
<evidence type="ECO:0000313" key="2">
    <source>
        <dbReference type="EMBL" id="OMJ92405.1"/>
    </source>
</evidence>
<evidence type="ECO:0000256" key="1">
    <source>
        <dbReference type="SAM" id="MobiDB-lite"/>
    </source>
</evidence>
<sequence>MDSSQLSDLNRNDPNISSNSSLDQKPAFTPPQIPKPEASITCRHILSTNNLNNFSCEEIRYLKYNKNYASMILKTSQNITNIPNPNHPQLFTNKSLQPTFPDENIICKHVLSTSTLQYLSCEELRNFSYNKNTGIKNTGLKNDQLSFGSRASTSNVPKFTFTWK</sequence>
<reference evidence="2 3" key="1">
    <citation type="submission" date="2016-11" db="EMBL/GenBank/DDBJ databases">
        <title>The macronuclear genome of Stentor coeruleus: a giant cell with tiny introns.</title>
        <authorList>
            <person name="Slabodnick M."/>
            <person name="Ruby J.G."/>
            <person name="Reiff S.B."/>
            <person name="Swart E.C."/>
            <person name="Gosai S."/>
            <person name="Prabakaran S."/>
            <person name="Witkowska E."/>
            <person name="Larue G.E."/>
            <person name="Fisher S."/>
            <person name="Freeman R.M."/>
            <person name="Gunawardena J."/>
            <person name="Chu W."/>
            <person name="Stover N.A."/>
            <person name="Gregory B.D."/>
            <person name="Nowacki M."/>
            <person name="Derisi J."/>
            <person name="Roy S.W."/>
            <person name="Marshall W.F."/>
            <person name="Sood P."/>
        </authorList>
    </citation>
    <scope>NUCLEOTIDE SEQUENCE [LARGE SCALE GENOMIC DNA]</scope>
    <source>
        <strain evidence="2">WM001</strain>
    </source>
</reference>
<organism evidence="2 3">
    <name type="scientific">Stentor coeruleus</name>
    <dbReference type="NCBI Taxonomy" id="5963"/>
    <lineage>
        <taxon>Eukaryota</taxon>
        <taxon>Sar</taxon>
        <taxon>Alveolata</taxon>
        <taxon>Ciliophora</taxon>
        <taxon>Postciliodesmatophora</taxon>
        <taxon>Heterotrichea</taxon>
        <taxon>Heterotrichida</taxon>
        <taxon>Stentoridae</taxon>
        <taxon>Stentor</taxon>
    </lineage>
</organism>
<gene>
    <name evidence="2" type="ORF">SteCoe_4852</name>
</gene>
<accession>A0A1R2CTV0</accession>
<evidence type="ECO:0000313" key="3">
    <source>
        <dbReference type="Proteomes" id="UP000187209"/>
    </source>
</evidence>
<name>A0A1R2CTV0_9CILI</name>